<feature type="region of interest" description="Disordered" evidence="4">
    <location>
        <begin position="521"/>
        <end position="577"/>
    </location>
</feature>
<keyword evidence="2" id="KW-0863">Zinc-finger</keyword>
<keyword evidence="7" id="KW-1185">Reference proteome</keyword>
<feature type="region of interest" description="Disordered" evidence="4">
    <location>
        <begin position="623"/>
        <end position="654"/>
    </location>
</feature>
<dbReference type="PANTHER" id="PTHR33054">
    <property type="entry name" value="CCHC-TYPE DOMAIN-CONTAINING PROTEIN"/>
    <property type="match status" value="1"/>
</dbReference>
<dbReference type="InterPro" id="IPR056648">
    <property type="entry name" value="DUF7746"/>
</dbReference>
<dbReference type="PROSITE" id="PS50158">
    <property type="entry name" value="ZF_CCHC"/>
    <property type="match status" value="1"/>
</dbReference>
<evidence type="ECO:0000313" key="6">
    <source>
        <dbReference type="EMBL" id="KAI5339264.1"/>
    </source>
</evidence>
<dbReference type="InterPro" id="IPR028919">
    <property type="entry name" value="Viral_movement"/>
</dbReference>
<evidence type="ECO:0000256" key="1">
    <source>
        <dbReference type="ARBA" id="ARBA00022801"/>
    </source>
</evidence>
<evidence type="ECO:0000256" key="4">
    <source>
        <dbReference type="SAM" id="MobiDB-lite"/>
    </source>
</evidence>
<reference evidence="6 7" key="1">
    <citation type="journal article" date="2022" name="G3 (Bethesda)">
        <title>Whole-genome sequence and methylome profiling of the almond [Prunus dulcis (Mill.) D.A. Webb] cultivar 'Nonpareil'.</title>
        <authorList>
            <person name="D'Amico-Willman K.M."/>
            <person name="Ouma W.Z."/>
            <person name="Meulia T."/>
            <person name="Sideli G.M."/>
            <person name="Gradziel T.M."/>
            <person name="Fresnedo-Ramirez J."/>
        </authorList>
    </citation>
    <scope>NUCLEOTIDE SEQUENCE [LARGE SCALE GENOMIC DNA]</scope>
    <source>
        <strain evidence="6">Clone GOH B32 T37-40</strain>
    </source>
</reference>
<dbReference type="SMART" id="SM00343">
    <property type="entry name" value="ZnF_C2HC"/>
    <property type="match status" value="1"/>
</dbReference>
<evidence type="ECO:0000256" key="2">
    <source>
        <dbReference type="PROSITE-ProRule" id="PRU00047"/>
    </source>
</evidence>
<feature type="compositionally biased region" description="Acidic residues" evidence="4">
    <location>
        <begin position="629"/>
        <end position="640"/>
    </location>
</feature>
<keyword evidence="3" id="KW-0175">Coiled coil</keyword>
<feature type="compositionally biased region" description="Low complexity" evidence="4">
    <location>
        <begin position="641"/>
        <end position="653"/>
    </location>
</feature>
<sequence>MSRFLRSNSCSSSSSRTSISRLPEIVNEEQVEFESNNSELDYRDWNIPRVPSQEIYKKRWSLPSFKTTTHVKTVEQVYALGKELEVCQLLNLDSIKRHKNEGNNFLHIGLVQVAVKPLTRTGLKASVLLWLRDARFTNSEDSTLGVIESSLSNGPVHFDCYPDFTFQDLKTNPSLKIKQIKPTLQKIEEMLEQLTPVKSEPSGVKVLDSINPDSDQESIQSLESVDSNISTIEKAFTELKVEPRVTRLTHQVTPTSLTKNWYTRPTPPDIQFEERHFQNQFSVSSDKLYEWNIDGLSEQEVFNKLQHMSMVANSYISNHSFRQSEIVPLLVTGFTGTLRNWWDKHLTPESKNLIIYAVKLDDEGLPIFDEQIGQGIEDGVNTLFYTIIEHFIGTPSHTTSRIHDQLSNLRCPKLSDFRWYKDVFISRVMLRNDSNQSFWKEKFINGLPNLFAHKIRTTLSNEQGHIDWNSLTYGNLVSTINQVGMKMCVDMKIGKQIQSDRKSAKYELGNLCEQYGLTSLPPSSRTKSHHKSQSCSYHNRKNRYPNNDREFYKTKKHSPKKNWKKFPSKNKKNRFQNNSGKGKIVCWKCQKPGHYANKCKVKDTIKQLKIEEVEKENLIRLLDLKDSEPSDPESSVDSDSENSYSSDSQPSSPHIQLGCKDNCCNSMKSISVLTKQEEQEELLIDLICKVENPELKAEYLKKFWKLLSQEGPSQSPPPQKISLNTTLERFSRKRDITLHDLHSEVKFIKKELIDLKQLSQQLQSENHEIRQDLMALKPDLPQSPTNSDDESLNPEQALCLVKQISFKKWYVKITIFVDQFEFTTVALLDSGADLNCIQEGLIPTKYYTKSCESLRTASGKSLQLNYEIPRAHVNHDGIISTHLDEQAKFKFLSKPELHQKKLVILESVSKLGMNLFRNKFMNLKLS</sequence>
<feature type="compositionally biased region" description="Basic residues" evidence="4">
    <location>
        <begin position="526"/>
        <end position="543"/>
    </location>
</feature>
<gene>
    <name evidence="6" type="ORF">L3X38_018536</name>
</gene>
<dbReference type="SUPFAM" id="SSF57756">
    <property type="entry name" value="Retrovirus zinc finger-like domains"/>
    <property type="match status" value="1"/>
</dbReference>
<keyword evidence="2" id="KW-0862">Zinc</keyword>
<dbReference type="GO" id="GO:0003676">
    <property type="term" value="F:nucleic acid binding"/>
    <property type="evidence" value="ECO:0007669"/>
    <property type="project" value="InterPro"/>
</dbReference>
<dbReference type="Pfam" id="PF00098">
    <property type="entry name" value="zf-CCHC"/>
    <property type="match status" value="1"/>
</dbReference>
<dbReference type="AlphaFoldDB" id="A0AAD4ZB86"/>
<dbReference type="Pfam" id="PF24925">
    <property type="entry name" value="DUF7746"/>
    <property type="match status" value="1"/>
</dbReference>
<dbReference type="EMBL" id="JAJFAZ020000003">
    <property type="protein sequence ID" value="KAI5339264.1"/>
    <property type="molecule type" value="Genomic_DNA"/>
</dbReference>
<proteinExistence type="predicted"/>
<keyword evidence="1" id="KW-0378">Hydrolase</keyword>
<dbReference type="InterPro" id="IPR018061">
    <property type="entry name" value="Retropepsins"/>
</dbReference>
<feature type="compositionally biased region" description="Basic residues" evidence="4">
    <location>
        <begin position="554"/>
        <end position="574"/>
    </location>
</feature>
<evidence type="ECO:0000313" key="7">
    <source>
        <dbReference type="Proteomes" id="UP001054821"/>
    </source>
</evidence>
<dbReference type="InterPro" id="IPR036875">
    <property type="entry name" value="Znf_CCHC_sf"/>
</dbReference>
<dbReference type="Proteomes" id="UP001054821">
    <property type="component" value="Chromosome 3"/>
</dbReference>
<feature type="coiled-coil region" evidence="3">
    <location>
        <begin position="745"/>
        <end position="772"/>
    </location>
</feature>
<dbReference type="Pfam" id="PF00077">
    <property type="entry name" value="RVP"/>
    <property type="match status" value="1"/>
</dbReference>
<dbReference type="GO" id="GO:0008270">
    <property type="term" value="F:zinc ion binding"/>
    <property type="evidence" value="ECO:0007669"/>
    <property type="project" value="UniProtKB-KW"/>
</dbReference>
<dbReference type="GO" id="GO:0016787">
    <property type="term" value="F:hydrolase activity"/>
    <property type="evidence" value="ECO:0007669"/>
    <property type="project" value="UniProtKB-KW"/>
</dbReference>
<protein>
    <recommendedName>
        <fullName evidence="5">CCHC-type domain-containing protein</fullName>
    </recommendedName>
</protein>
<dbReference type="Pfam" id="PF01107">
    <property type="entry name" value="MP"/>
    <property type="match status" value="1"/>
</dbReference>
<evidence type="ECO:0000259" key="5">
    <source>
        <dbReference type="PROSITE" id="PS50158"/>
    </source>
</evidence>
<dbReference type="Pfam" id="PF22909">
    <property type="entry name" value="Caulimovir_coat_dom"/>
    <property type="match status" value="1"/>
</dbReference>
<dbReference type="PANTHER" id="PTHR33054:SF9">
    <property type="entry name" value="CCHC-TYPE DOMAIN-CONTAINING PROTEIN"/>
    <property type="match status" value="1"/>
</dbReference>
<name>A0AAD4ZB86_PRUDU</name>
<accession>A0AAD4ZB86</accession>
<dbReference type="InterPro" id="IPR001878">
    <property type="entry name" value="Znf_CCHC"/>
</dbReference>
<organism evidence="6 7">
    <name type="scientific">Prunus dulcis</name>
    <name type="common">Almond</name>
    <name type="synonym">Amygdalus dulcis</name>
    <dbReference type="NCBI Taxonomy" id="3755"/>
    <lineage>
        <taxon>Eukaryota</taxon>
        <taxon>Viridiplantae</taxon>
        <taxon>Streptophyta</taxon>
        <taxon>Embryophyta</taxon>
        <taxon>Tracheophyta</taxon>
        <taxon>Spermatophyta</taxon>
        <taxon>Magnoliopsida</taxon>
        <taxon>eudicotyledons</taxon>
        <taxon>Gunneridae</taxon>
        <taxon>Pentapetalae</taxon>
        <taxon>rosids</taxon>
        <taxon>fabids</taxon>
        <taxon>Rosales</taxon>
        <taxon>Rosaceae</taxon>
        <taxon>Amygdaloideae</taxon>
        <taxon>Amygdaleae</taxon>
        <taxon>Prunus</taxon>
    </lineage>
</organism>
<keyword evidence="2" id="KW-0479">Metal-binding</keyword>
<evidence type="ECO:0000256" key="3">
    <source>
        <dbReference type="SAM" id="Coils"/>
    </source>
</evidence>
<feature type="domain" description="CCHC-type" evidence="5">
    <location>
        <begin position="586"/>
        <end position="600"/>
    </location>
</feature>
<comment type="caution">
    <text evidence="6">The sequence shown here is derived from an EMBL/GenBank/DDBJ whole genome shotgun (WGS) entry which is preliminary data.</text>
</comment>